<dbReference type="KEGG" id="tet:TTHERM_00290610"/>
<dbReference type="EMBL" id="GG662651">
    <property type="protein sequence ID" value="EAR98433.1"/>
    <property type="molecule type" value="Genomic_DNA"/>
</dbReference>
<dbReference type="GeneID" id="7844049"/>
<evidence type="ECO:0000256" key="8">
    <source>
        <dbReference type="PIRSR" id="PIRSR601577-2"/>
    </source>
</evidence>
<dbReference type="Proteomes" id="UP000009168">
    <property type="component" value="Unassembled WGS sequence"/>
</dbReference>
<organism evidence="10 11">
    <name type="scientific">Tetrahymena thermophila (strain SB210)</name>
    <dbReference type="NCBI Taxonomy" id="312017"/>
    <lineage>
        <taxon>Eukaryota</taxon>
        <taxon>Sar</taxon>
        <taxon>Alveolata</taxon>
        <taxon>Ciliophora</taxon>
        <taxon>Intramacronucleata</taxon>
        <taxon>Oligohymenophorea</taxon>
        <taxon>Hymenostomatida</taxon>
        <taxon>Tetrahymenina</taxon>
        <taxon>Tetrahymenidae</taxon>
        <taxon>Tetrahymena</taxon>
    </lineage>
</organism>
<dbReference type="GO" id="GO:0006508">
    <property type="term" value="P:proteolysis"/>
    <property type="evidence" value="ECO:0007669"/>
    <property type="project" value="UniProtKB-KW"/>
</dbReference>
<dbReference type="GO" id="GO:0016020">
    <property type="term" value="C:membrane"/>
    <property type="evidence" value="ECO:0007669"/>
    <property type="project" value="InterPro"/>
</dbReference>
<dbReference type="FunFam" id="3.90.132.10:FF:000001">
    <property type="entry name" value="leishmanolysin-like peptidase isoform X2"/>
    <property type="match status" value="1"/>
</dbReference>
<reference evidence="11" key="1">
    <citation type="journal article" date="2006" name="PLoS Biol.">
        <title>Macronuclear genome sequence of the ciliate Tetrahymena thermophila, a model eukaryote.</title>
        <authorList>
            <person name="Eisen J.A."/>
            <person name="Coyne R.S."/>
            <person name="Wu M."/>
            <person name="Wu D."/>
            <person name="Thiagarajan M."/>
            <person name="Wortman J.R."/>
            <person name="Badger J.H."/>
            <person name="Ren Q."/>
            <person name="Amedeo P."/>
            <person name="Jones K.M."/>
            <person name="Tallon L.J."/>
            <person name="Delcher A.L."/>
            <person name="Salzberg S.L."/>
            <person name="Silva J.C."/>
            <person name="Haas B.J."/>
            <person name="Majoros W.H."/>
            <person name="Farzad M."/>
            <person name="Carlton J.M."/>
            <person name="Smith R.K. Jr."/>
            <person name="Garg J."/>
            <person name="Pearlman R.E."/>
            <person name="Karrer K.M."/>
            <person name="Sun L."/>
            <person name="Manning G."/>
            <person name="Elde N.C."/>
            <person name="Turkewitz A.P."/>
            <person name="Asai D.J."/>
            <person name="Wilkes D.E."/>
            <person name="Wang Y."/>
            <person name="Cai H."/>
            <person name="Collins K."/>
            <person name="Stewart B.A."/>
            <person name="Lee S.R."/>
            <person name="Wilamowska K."/>
            <person name="Weinberg Z."/>
            <person name="Ruzzo W.L."/>
            <person name="Wloga D."/>
            <person name="Gaertig J."/>
            <person name="Frankel J."/>
            <person name="Tsao C.-C."/>
            <person name="Gorovsky M.A."/>
            <person name="Keeling P.J."/>
            <person name="Waller R.F."/>
            <person name="Patron N.J."/>
            <person name="Cherry J.M."/>
            <person name="Stover N.A."/>
            <person name="Krieger C.J."/>
            <person name="del Toro C."/>
            <person name="Ryder H.F."/>
            <person name="Williamson S.C."/>
            <person name="Barbeau R.A."/>
            <person name="Hamilton E.P."/>
            <person name="Orias E."/>
        </authorList>
    </citation>
    <scope>NUCLEOTIDE SEQUENCE [LARGE SCALE GENOMIC DNA]</scope>
    <source>
        <strain evidence="11">SB210</strain>
    </source>
</reference>
<accession>I7M8M0</accession>
<dbReference type="Gene3D" id="2.10.25.10">
    <property type="entry name" value="Laminin"/>
    <property type="match status" value="1"/>
</dbReference>
<name>I7M8M0_TETTS</name>
<feature type="active site" evidence="7">
    <location>
        <position position="199"/>
    </location>
</feature>
<feature type="signal peptide" evidence="9">
    <location>
        <begin position="1"/>
        <end position="20"/>
    </location>
</feature>
<comment type="similarity">
    <text evidence="1">Belongs to the peptidase M8 family.</text>
</comment>
<keyword evidence="3 8" id="KW-0479">Metal-binding</keyword>
<keyword evidence="5 8" id="KW-0862">Zinc</keyword>
<evidence type="ECO:0000256" key="1">
    <source>
        <dbReference type="ARBA" id="ARBA00005860"/>
    </source>
</evidence>
<feature type="binding site" evidence="8">
    <location>
        <position position="202"/>
    </location>
    <ligand>
        <name>Zn(2+)</name>
        <dbReference type="ChEBI" id="CHEBI:29105"/>
        <note>catalytic</note>
    </ligand>
</feature>
<keyword evidence="2" id="KW-0645">Protease</keyword>
<dbReference type="Gene3D" id="3.90.132.10">
    <property type="entry name" value="Leishmanolysin , domain 2"/>
    <property type="match status" value="1"/>
</dbReference>
<evidence type="ECO:0000256" key="7">
    <source>
        <dbReference type="PIRSR" id="PIRSR601577-1"/>
    </source>
</evidence>
<gene>
    <name evidence="10" type="ORF">TTHERM_00290610</name>
</gene>
<dbReference type="Gene3D" id="3.10.170.20">
    <property type="match status" value="1"/>
</dbReference>
<keyword evidence="4" id="KW-0378">Hydrolase</keyword>
<evidence type="ECO:0000313" key="10">
    <source>
        <dbReference type="EMBL" id="EAR98433.1"/>
    </source>
</evidence>
<dbReference type="GO" id="GO:0007155">
    <property type="term" value="P:cell adhesion"/>
    <property type="evidence" value="ECO:0007669"/>
    <property type="project" value="InterPro"/>
</dbReference>
<dbReference type="SUPFAM" id="SSF55486">
    <property type="entry name" value="Metalloproteases ('zincins'), catalytic domain"/>
    <property type="match status" value="1"/>
</dbReference>
<evidence type="ECO:0000256" key="2">
    <source>
        <dbReference type="ARBA" id="ARBA00022670"/>
    </source>
</evidence>
<dbReference type="RefSeq" id="XP_001018678.1">
    <property type="nucleotide sequence ID" value="XM_001018678.1"/>
</dbReference>
<dbReference type="OrthoDB" id="238768at2759"/>
<feature type="binding site" evidence="8">
    <location>
        <position position="274"/>
    </location>
    <ligand>
        <name>Zn(2+)</name>
        <dbReference type="ChEBI" id="CHEBI:29105"/>
        <note>catalytic</note>
    </ligand>
</feature>
<dbReference type="eggNOG" id="KOG2556">
    <property type="taxonomic scope" value="Eukaryota"/>
</dbReference>
<dbReference type="GO" id="GO:0046872">
    <property type="term" value="F:metal ion binding"/>
    <property type="evidence" value="ECO:0007669"/>
    <property type="project" value="UniProtKB-KW"/>
</dbReference>
<evidence type="ECO:0000256" key="4">
    <source>
        <dbReference type="ARBA" id="ARBA00022801"/>
    </source>
</evidence>
<dbReference type="Pfam" id="PF23106">
    <property type="entry name" value="EGF_Teneurin"/>
    <property type="match status" value="1"/>
</dbReference>
<evidence type="ECO:0000256" key="5">
    <source>
        <dbReference type="ARBA" id="ARBA00022833"/>
    </source>
</evidence>
<sequence length="514" mass="57135">MNKFAAVLLIACFAFTQVQAHFQGHKCAHKRMNQKLDKEIVDLIIDENERHLQNSKPRKFKITYDMAYFDNLPNTPEMQIFRRNCEKAIMIASNFFNNLITIVPKPKGSMIWNLRSKKCGEATIPAADKTTDKDSDLHLYVTFTDEPNGDYLAYAGWCKFVRILGPTHGYVNFNLGFLKTQNFANSHIFQGFVGTVIHEITHVLGFSDLDIANWVDSNKKPHVNPTVEQTVRGMNSTFLKTPNVLQFAKKYYGCSTIPGMALENQGGQSSAGSHWETTIIQDEIMNATDSPTISIFTGFTAALLRDTGFYASVNSNMEEKSFYGKDAGCSFITGSCDDKKREFCTEGSIEEKCDYYYHGFGKCNSSPDLDDGCNTIQTFSNARCYDDSNNLQNTPTQKSAMGVSLGSNSKCFNSSLVSEKYKPIKEQGICYTYTCTSANQVIVSVGGTKVTCSRNGQYLKVPGYSGLLTCPEKLDQFCAYKKFCPSNCSSNGFCNNGTCICMNGFRGAACDQVA</sequence>
<dbReference type="Pfam" id="PF01457">
    <property type="entry name" value="Peptidase_M8"/>
    <property type="match status" value="1"/>
</dbReference>
<dbReference type="InterPro" id="IPR001577">
    <property type="entry name" value="Peptidase_M8"/>
</dbReference>
<dbReference type="PANTHER" id="PTHR10942">
    <property type="entry name" value="LEISHMANOLYSIN-LIKE PEPTIDASE"/>
    <property type="match status" value="1"/>
</dbReference>
<keyword evidence="11" id="KW-1185">Reference proteome</keyword>
<evidence type="ECO:0000256" key="3">
    <source>
        <dbReference type="ARBA" id="ARBA00022723"/>
    </source>
</evidence>
<dbReference type="GO" id="GO:0004222">
    <property type="term" value="F:metalloendopeptidase activity"/>
    <property type="evidence" value="ECO:0007669"/>
    <property type="project" value="InterPro"/>
</dbReference>
<dbReference type="GO" id="GO:0005737">
    <property type="term" value="C:cytoplasm"/>
    <property type="evidence" value="ECO:0007669"/>
    <property type="project" value="TreeGrafter"/>
</dbReference>
<evidence type="ECO:0000256" key="9">
    <source>
        <dbReference type="SAM" id="SignalP"/>
    </source>
</evidence>
<dbReference type="AlphaFoldDB" id="I7M8M0"/>
<dbReference type="HOGENOM" id="CLU_039796_0_0_1"/>
<protein>
    <submittedName>
        <fullName evidence="10">Leishmanolysin family protein</fullName>
    </submittedName>
</protein>
<comment type="cofactor">
    <cofactor evidence="8">
        <name>Zn(2+)</name>
        <dbReference type="ChEBI" id="CHEBI:29105"/>
    </cofactor>
    <text evidence="8">Binds 1 zinc ion per subunit.</text>
</comment>
<keyword evidence="9" id="KW-0732">Signal</keyword>
<proteinExistence type="inferred from homology"/>
<dbReference type="InParanoid" id="I7M8M0"/>
<feature type="binding site" evidence="8">
    <location>
        <position position="198"/>
    </location>
    <ligand>
        <name>Zn(2+)</name>
        <dbReference type="ChEBI" id="CHEBI:29105"/>
        <note>catalytic</note>
    </ligand>
</feature>
<dbReference type="PANTHER" id="PTHR10942:SF0">
    <property type="entry name" value="LEISHMANOLYSIN-LIKE PEPTIDASE"/>
    <property type="match status" value="1"/>
</dbReference>
<evidence type="ECO:0000256" key="6">
    <source>
        <dbReference type="ARBA" id="ARBA00023049"/>
    </source>
</evidence>
<evidence type="ECO:0000313" key="11">
    <source>
        <dbReference type="Proteomes" id="UP000009168"/>
    </source>
</evidence>
<feature type="chain" id="PRO_5003712274" evidence="9">
    <location>
        <begin position="21"/>
        <end position="514"/>
    </location>
</feature>
<keyword evidence="6 8" id="KW-0482">Metalloprotease</keyword>